<reference evidence="3 4" key="1">
    <citation type="journal article" date="2011" name="Genome Res.">
        <title>Phylogeny-wide analysis of social amoeba genomes highlights ancient origins for complex intercellular communication.</title>
        <authorList>
            <person name="Heidel A.J."/>
            <person name="Lawal H.M."/>
            <person name="Felder M."/>
            <person name="Schilde C."/>
            <person name="Helps N.R."/>
            <person name="Tunggal B."/>
            <person name="Rivero F."/>
            <person name="John U."/>
            <person name="Schleicher M."/>
            <person name="Eichinger L."/>
            <person name="Platzer M."/>
            <person name="Noegel A.A."/>
            <person name="Schaap P."/>
            <person name="Gloeckner G."/>
        </authorList>
    </citation>
    <scope>NUCLEOTIDE SEQUENCE [LARGE SCALE GENOMIC DNA]</scope>
    <source>
        <strain evidence="4">ATCC 26659 / Pp 5 / PN500</strain>
    </source>
</reference>
<dbReference type="AlphaFoldDB" id="D3BRT2"/>
<dbReference type="Proteomes" id="UP000001396">
    <property type="component" value="Unassembled WGS sequence"/>
</dbReference>
<gene>
    <name evidence="3" type="ORF">PPL_10693</name>
</gene>
<keyword evidence="4" id="KW-1185">Reference proteome</keyword>
<evidence type="ECO:0000256" key="1">
    <source>
        <dbReference type="SAM" id="MobiDB-lite"/>
    </source>
</evidence>
<evidence type="ECO:0000313" key="4">
    <source>
        <dbReference type="Proteomes" id="UP000001396"/>
    </source>
</evidence>
<proteinExistence type="predicted"/>
<dbReference type="InterPro" id="IPR017943">
    <property type="entry name" value="Bactericidal_perm-incr_a/b_dom"/>
</dbReference>
<dbReference type="InParanoid" id="D3BRT2"/>
<protein>
    <recommendedName>
        <fullName evidence="2">HAM1-like N-terminal domain-containing protein</fullName>
    </recommendedName>
</protein>
<feature type="compositionally biased region" description="Polar residues" evidence="1">
    <location>
        <begin position="899"/>
        <end position="909"/>
    </location>
</feature>
<evidence type="ECO:0000313" key="3">
    <source>
        <dbReference type="EMBL" id="EFA76114.1"/>
    </source>
</evidence>
<comment type="caution">
    <text evidence="3">The sequence shown here is derived from an EMBL/GenBank/DDBJ whole genome shotgun (WGS) entry which is preliminary data.</text>
</comment>
<feature type="region of interest" description="Disordered" evidence="1">
    <location>
        <begin position="887"/>
        <end position="909"/>
    </location>
</feature>
<dbReference type="Gene3D" id="3.15.10.10">
    <property type="entry name" value="Bactericidal permeability-increasing protein, domain 1"/>
    <property type="match status" value="1"/>
</dbReference>
<dbReference type="Pfam" id="PF19343">
    <property type="entry name" value="HAM1_N"/>
    <property type="match status" value="1"/>
</dbReference>
<dbReference type="InterPro" id="IPR045967">
    <property type="entry name" value="HAM1-like_N"/>
</dbReference>
<dbReference type="SUPFAM" id="SSF55394">
    <property type="entry name" value="Bactericidal permeability-increasing protein, BPI"/>
    <property type="match status" value="1"/>
</dbReference>
<dbReference type="PANTHER" id="PTHR31138">
    <property type="entry name" value="CHROMOSOME 19, WHOLE GENOME SHOTGUN SEQUENCE"/>
    <property type="match status" value="1"/>
</dbReference>
<dbReference type="EMBL" id="ADBJ01000050">
    <property type="protein sequence ID" value="EFA76114.1"/>
    <property type="molecule type" value="Genomic_DNA"/>
</dbReference>
<dbReference type="GO" id="GO:0008289">
    <property type="term" value="F:lipid binding"/>
    <property type="evidence" value="ECO:0007669"/>
    <property type="project" value="InterPro"/>
</dbReference>
<dbReference type="GeneID" id="31366162"/>
<dbReference type="PANTHER" id="PTHR31138:SF1">
    <property type="entry name" value="PDZ DOMAIN-CONTAINING PROTEIN"/>
    <property type="match status" value="1"/>
</dbReference>
<organism evidence="3 4">
    <name type="scientific">Heterostelium pallidum (strain ATCC 26659 / Pp 5 / PN500)</name>
    <name type="common">Cellular slime mold</name>
    <name type="synonym">Polysphondylium pallidum</name>
    <dbReference type="NCBI Taxonomy" id="670386"/>
    <lineage>
        <taxon>Eukaryota</taxon>
        <taxon>Amoebozoa</taxon>
        <taxon>Evosea</taxon>
        <taxon>Eumycetozoa</taxon>
        <taxon>Dictyostelia</taxon>
        <taxon>Acytosteliales</taxon>
        <taxon>Acytosteliaceae</taxon>
        <taxon>Heterostelium</taxon>
    </lineage>
</organism>
<feature type="region of interest" description="Disordered" evidence="1">
    <location>
        <begin position="750"/>
        <end position="772"/>
    </location>
</feature>
<sequence>MKTKTTKLVLDERNIVENTRKTQYLGRDRAPGAPNDPYYYDQSKGLGYEETHRMSKHVDRTTIDPKKGGKDYYSRDEYLRDYNRDLNGRPYVGPMDRVSTTIKDPKARKNQKIEERRYMEEAAATNVNPLSQVAAHELEAPLLGPDGLPLNALSVNAPLNVQLKRHYNSIERLMETRIFREKTDERTKKIVYDIRNLVADLILMVESRGTDRQLMSIFEDMMLFRTDMVNDSEFKTLISNWQSTITKLATGDQSKGLLNVGKKLFGDIRHSDSILKLLSEGAKFLQMIILDRTNPLIPEQRELVFDLFFKAFGILSANPAWQQFVSQSRTFTTDIYDTQKYELKTAGPKLESIANNPNLSSAGNSFKELLQSLIRDRSVADIDKFIQYGRESIVEIQKNPQYENFFGDLRQIMLEIMENPSLMDDPATRKVLRDMYNRGETILTETRNNPSLQKFVSEGGRIKEGIATDELNARFYEHLKQFYSNFTTGPGKAPIDLKLLNQLKMLFVPFLLEEFRTITVPGQSGMTPDKKIGFRIGSINMSSIEMLPENIHFEISHKLNADPYTLSIIDPDTVVWVELTSIRCRIDRLPWAFEKYTFPKLKDAGHCDIRMDGRGCRVGVELRLLSSGHQRFTQILDSYCSIDKLNVRLYDCKHRIIYKLFNGIAQTQIRKAVEKAVAEKIAQLIAENDYKLMSKFQTAKYQASIKAQQLQSKVTNMKNNLKNKKMVAPKQTKLMESSFIKNLTGFGEQSSSGAASSSGATASSLAGARGSRILEQTTTTTTTTSSAPLVSGNIPGQTITSTAPVVTTSNVAPIQPTVTQSYVSQPQQPMTYVSQQQYETISQGTTLGQPLTQSIGSNIPQQATDVIQTYSTSSQPAPSQAIKTFSQTVEGKMVEDPSITPNYVGPSSN</sequence>
<accession>D3BRT2</accession>
<dbReference type="RefSeq" id="XP_020428248.1">
    <property type="nucleotide sequence ID" value="XM_020581461.1"/>
</dbReference>
<feature type="domain" description="HAM1-like N-terminal" evidence="2">
    <location>
        <begin position="348"/>
        <end position="623"/>
    </location>
</feature>
<name>D3BRT2_HETP5</name>
<dbReference type="OMA" id="IHFEISH"/>
<dbReference type="STRING" id="670386.D3BRT2"/>
<evidence type="ECO:0000259" key="2">
    <source>
        <dbReference type="Pfam" id="PF19343"/>
    </source>
</evidence>